<gene>
    <name evidence="8" type="primary">pbuE</name>
    <name evidence="8" type="ORF">NCAST_08_02150</name>
</gene>
<dbReference type="CDD" id="cd17324">
    <property type="entry name" value="MFS_NepI_like"/>
    <property type="match status" value="1"/>
</dbReference>
<dbReference type="PANTHER" id="PTHR43124">
    <property type="entry name" value="PURINE EFFLUX PUMP PBUE"/>
    <property type="match status" value="1"/>
</dbReference>
<keyword evidence="4 6" id="KW-1133">Transmembrane helix</keyword>
<dbReference type="PANTHER" id="PTHR43124:SF10">
    <property type="entry name" value="PURINE EFFLUX PUMP PBUE"/>
    <property type="match status" value="1"/>
</dbReference>
<feature type="transmembrane region" description="Helical" evidence="6">
    <location>
        <begin position="234"/>
        <end position="257"/>
    </location>
</feature>
<evidence type="ECO:0000256" key="2">
    <source>
        <dbReference type="ARBA" id="ARBA00022475"/>
    </source>
</evidence>
<feature type="transmembrane region" description="Helical" evidence="6">
    <location>
        <begin position="73"/>
        <end position="93"/>
    </location>
</feature>
<reference evidence="8 9" key="1">
    <citation type="journal article" date="2014" name="BMC Genomics">
        <title>Genome based analysis of type-I polyketide synthase and nonribosomal peptide synthetase gene clusters in seven strains of five representative Nocardia species.</title>
        <authorList>
            <person name="Komaki H."/>
            <person name="Ichikawa N."/>
            <person name="Hosoyama A."/>
            <person name="Takahashi-Nakaguchi A."/>
            <person name="Matsuzawa T."/>
            <person name="Suzuki K."/>
            <person name="Fujita N."/>
            <person name="Gonoi T."/>
        </authorList>
    </citation>
    <scope>NUCLEOTIDE SEQUENCE [LARGE SCALE GENOMIC DNA]</scope>
    <source>
        <strain evidence="8 9">NBRC 15531</strain>
    </source>
</reference>
<dbReference type="EMBL" id="BAFO02000008">
    <property type="protein sequence ID" value="GAD82343.1"/>
    <property type="molecule type" value="Genomic_DNA"/>
</dbReference>
<accession>U5E7F5</accession>
<evidence type="ECO:0000256" key="5">
    <source>
        <dbReference type="ARBA" id="ARBA00023136"/>
    </source>
</evidence>
<dbReference type="InterPro" id="IPR050189">
    <property type="entry name" value="MFS_Efflux_Transporters"/>
</dbReference>
<evidence type="ECO:0000313" key="8">
    <source>
        <dbReference type="EMBL" id="GAD82343.1"/>
    </source>
</evidence>
<evidence type="ECO:0000259" key="7">
    <source>
        <dbReference type="PROSITE" id="PS50850"/>
    </source>
</evidence>
<protein>
    <submittedName>
        <fullName evidence="8">Purine efflux pump</fullName>
    </submittedName>
</protein>
<keyword evidence="2" id="KW-1003">Cell membrane</keyword>
<dbReference type="GO" id="GO:0022857">
    <property type="term" value="F:transmembrane transporter activity"/>
    <property type="evidence" value="ECO:0007669"/>
    <property type="project" value="InterPro"/>
</dbReference>
<feature type="transmembrane region" description="Helical" evidence="6">
    <location>
        <begin position="361"/>
        <end position="383"/>
    </location>
</feature>
<comment type="caution">
    <text evidence="8">The sequence shown here is derived from an EMBL/GenBank/DDBJ whole genome shotgun (WGS) entry which is preliminary data.</text>
</comment>
<dbReference type="InterPro" id="IPR011701">
    <property type="entry name" value="MFS"/>
</dbReference>
<evidence type="ECO:0000256" key="3">
    <source>
        <dbReference type="ARBA" id="ARBA00022692"/>
    </source>
</evidence>
<dbReference type="PROSITE" id="PS50850">
    <property type="entry name" value="MFS"/>
    <property type="match status" value="1"/>
</dbReference>
<proteinExistence type="predicted"/>
<dbReference type="Pfam" id="PF07690">
    <property type="entry name" value="MFS_1"/>
    <property type="match status" value="1"/>
</dbReference>
<keyword evidence="5 6" id="KW-0472">Membrane</keyword>
<evidence type="ECO:0000256" key="1">
    <source>
        <dbReference type="ARBA" id="ARBA00004651"/>
    </source>
</evidence>
<dbReference type="SUPFAM" id="SSF103473">
    <property type="entry name" value="MFS general substrate transporter"/>
    <property type="match status" value="1"/>
</dbReference>
<feature type="transmembrane region" description="Helical" evidence="6">
    <location>
        <begin position="298"/>
        <end position="318"/>
    </location>
</feature>
<feature type="domain" description="Major facilitator superfamily (MFS) profile" evidence="7">
    <location>
        <begin position="34"/>
        <end position="409"/>
    </location>
</feature>
<feature type="transmembrane region" description="Helical" evidence="6">
    <location>
        <begin position="186"/>
        <end position="208"/>
    </location>
</feature>
<dbReference type="STRING" id="1824.SAMN05444423_105158"/>
<organism evidence="8 9">
    <name type="scientific">Nocardia asteroides NBRC 15531</name>
    <dbReference type="NCBI Taxonomy" id="1110697"/>
    <lineage>
        <taxon>Bacteria</taxon>
        <taxon>Bacillati</taxon>
        <taxon>Actinomycetota</taxon>
        <taxon>Actinomycetes</taxon>
        <taxon>Mycobacteriales</taxon>
        <taxon>Nocardiaceae</taxon>
        <taxon>Nocardia</taxon>
    </lineage>
</organism>
<dbReference type="eggNOG" id="COG2814">
    <property type="taxonomic scope" value="Bacteria"/>
</dbReference>
<evidence type="ECO:0000313" key="9">
    <source>
        <dbReference type="Proteomes" id="UP000017048"/>
    </source>
</evidence>
<keyword evidence="9" id="KW-1185">Reference proteome</keyword>
<dbReference type="Gene3D" id="1.20.1250.20">
    <property type="entry name" value="MFS general substrate transporter like domains"/>
    <property type="match status" value="1"/>
</dbReference>
<dbReference type="AlphaFoldDB" id="U5E7F5"/>
<feature type="transmembrane region" description="Helical" evidence="6">
    <location>
        <begin position="269"/>
        <end position="286"/>
    </location>
</feature>
<sequence length="409" mass="41424">MPRFDRCLSVAPRPRCRDARVQLGDQWEFPVPKWLVALFVAAFVFYTDDYVIAGVLPEIAGDLGVSQAAAGQLVTIFAVTVALVAPVAGVVFARVPRRSLLATGVCVFVAANIGAALTPSFGALLVVRVVAAAAAAVATPSLFATAVRRAPADRVGRSVAVVALGVTGSIAVGVPVGTWIGGVFGWRATFAAMAVGGVIALAGLLAALPREPAETAVPDWKAQLRSLSRRPVSCGLLANTSLMTGSMMMLTYLAPYLAEVAGPGVDARAVSFGLAGVAGMLGMWAGGVATDRWGPDRALSAGIGAIAGSMAYLSLMWVLRPVPSAALLPVLAFWGGAAFWNSPAIQARLALLSGPLAPQALALNTSGTYLGVALGGLCGGLAMSVGSSAVLPPLAAGFALAALLLLARA</sequence>
<keyword evidence="3 6" id="KW-0812">Transmembrane</keyword>
<dbReference type="GO" id="GO:0005886">
    <property type="term" value="C:plasma membrane"/>
    <property type="evidence" value="ECO:0007669"/>
    <property type="project" value="UniProtKB-SubCell"/>
</dbReference>
<evidence type="ECO:0000256" key="6">
    <source>
        <dbReference type="SAM" id="Phobius"/>
    </source>
</evidence>
<feature type="transmembrane region" description="Helical" evidence="6">
    <location>
        <begin position="123"/>
        <end position="147"/>
    </location>
</feature>
<feature type="transmembrane region" description="Helical" evidence="6">
    <location>
        <begin position="34"/>
        <end position="53"/>
    </location>
</feature>
<feature type="transmembrane region" description="Helical" evidence="6">
    <location>
        <begin position="159"/>
        <end position="180"/>
    </location>
</feature>
<evidence type="ECO:0000256" key="4">
    <source>
        <dbReference type="ARBA" id="ARBA00022989"/>
    </source>
</evidence>
<dbReference type="InterPro" id="IPR020846">
    <property type="entry name" value="MFS_dom"/>
</dbReference>
<feature type="transmembrane region" description="Helical" evidence="6">
    <location>
        <begin position="389"/>
        <end position="407"/>
    </location>
</feature>
<dbReference type="Proteomes" id="UP000017048">
    <property type="component" value="Unassembled WGS sequence"/>
</dbReference>
<feature type="transmembrane region" description="Helical" evidence="6">
    <location>
        <begin position="100"/>
        <end position="117"/>
    </location>
</feature>
<comment type="subcellular location">
    <subcellularLocation>
        <location evidence="1">Cell membrane</location>
        <topology evidence="1">Multi-pass membrane protein</topology>
    </subcellularLocation>
</comment>
<name>U5E7F5_NOCAS</name>
<dbReference type="InterPro" id="IPR036259">
    <property type="entry name" value="MFS_trans_sf"/>
</dbReference>